<comment type="caution">
    <text evidence="2">The sequence shown here is derived from an EMBL/GenBank/DDBJ whole genome shotgun (WGS) entry which is preliminary data.</text>
</comment>
<keyword evidence="2" id="KW-0378">Hydrolase</keyword>
<dbReference type="PANTHER" id="PTHR34107">
    <property type="entry name" value="SLL0198 PROTEIN-RELATED"/>
    <property type="match status" value="1"/>
</dbReference>
<dbReference type="RefSeq" id="WP_232186207.1">
    <property type="nucleotide sequence ID" value="NZ_JAIOAP010000007.1"/>
</dbReference>
<dbReference type="SUPFAM" id="SSF52980">
    <property type="entry name" value="Restriction endonuclease-like"/>
    <property type="match status" value="1"/>
</dbReference>
<keyword evidence="2" id="KW-0540">Nuclease</keyword>
<organism evidence="2 3">
    <name type="scientific">Cohnella silvisoli</name>
    <dbReference type="NCBI Taxonomy" id="2873699"/>
    <lineage>
        <taxon>Bacteria</taxon>
        <taxon>Bacillati</taxon>
        <taxon>Bacillota</taxon>
        <taxon>Bacilli</taxon>
        <taxon>Bacillales</taxon>
        <taxon>Paenibacillaceae</taxon>
        <taxon>Cohnella</taxon>
    </lineage>
</organism>
<protein>
    <submittedName>
        <fullName evidence="2">Uma2 family endonuclease</fullName>
    </submittedName>
</protein>
<accession>A0ABV1KU16</accession>
<dbReference type="EMBL" id="JASKHM010000008">
    <property type="protein sequence ID" value="MEQ4483620.1"/>
    <property type="molecule type" value="Genomic_DNA"/>
</dbReference>
<keyword evidence="3" id="KW-1185">Reference proteome</keyword>
<dbReference type="Proteomes" id="UP001493487">
    <property type="component" value="Unassembled WGS sequence"/>
</dbReference>
<evidence type="ECO:0000313" key="2">
    <source>
        <dbReference type="EMBL" id="MEQ4483620.1"/>
    </source>
</evidence>
<dbReference type="Gene3D" id="3.90.1570.10">
    <property type="entry name" value="tt1808, chain A"/>
    <property type="match status" value="1"/>
</dbReference>
<feature type="domain" description="Putative restriction endonuclease" evidence="1">
    <location>
        <begin position="27"/>
        <end position="192"/>
    </location>
</feature>
<evidence type="ECO:0000313" key="3">
    <source>
        <dbReference type="Proteomes" id="UP001493487"/>
    </source>
</evidence>
<dbReference type="InterPro" id="IPR008538">
    <property type="entry name" value="Uma2"/>
</dbReference>
<evidence type="ECO:0000259" key="1">
    <source>
        <dbReference type="Pfam" id="PF05685"/>
    </source>
</evidence>
<proteinExistence type="predicted"/>
<dbReference type="InterPro" id="IPR012296">
    <property type="entry name" value="Nuclease_put_TT1808"/>
</dbReference>
<keyword evidence="2" id="KW-0255">Endonuclease</keyword>
<dbReference type="PANTHER" id="PTHR34107:SF4">
    <property type="entry name" value="SLL1222 PROTEIN"/>
    <property type="match status" value="1"/>
</dbReference>
<dbReference type="InterPro" id="IPR011335">
    <property type="entry name" value="Restrct_endonuc-II-like"/>
</dbReference>
<dbReference type="CDD" id="cd06260">
    <property type="entry name" value="DUF820-like"/>
    <property type="match status" value="1"/>
</dbReference>
<reference evidence="2 3" key="1">
    <citation type="journal article" date="2023" name="Genome Announc.">
        <title>Pan-Genome Analyses of the Genus Cohnella and Proposal of the Novel Species Cohnella silvisoli sp. nov., Isolated from Forest Soil.</title>
        <authorList>
            <person name="Wang C."/>
            <person name="Mao L."/>
            <person name="Bao G."/>
            <person name="Zhu H."/>
        </authorList>
    </citation>
    <scope>NUCLEOTIDE SEQUENCE [LARGE SCALE GENOMIC DNA]</scope>
    <source>
        <strain evidence="2 3">NL03-T5-1</strain>
    </source>
</reference>
<dbReference type="GO" id="GO:0004519">
    <property type="term" value="F:endonuclease activity"/>
    <property type="evidence" value="ECO:0007669"/>
    <property type="project" value="UniProtKB-KW"/>
</dbReference>
<sequence length="203" mass="23336">MRKEDEYPKKKKDPEEFKVKEGGLTYDDYAALDDDQRYELVDGRLELMSPGPNTLHQLISFEMAHLIANTCESEYIVMTAPLDVILSPREVRQPDLILVRRSRLHILTRRGVEGPPDLVVEILSPSTRKRDKIEKAYKYALFGIKEYWLVDPDNGVLEQNMLGDDGRYVLANVIQGDEPVNSPTLPCISFTMKEIMDKIPELR</sequence>
<gene>
    <name evidence="2" type="ORF">QJS35_14595</name>
</gene>
<name>A0ABV1KU16_9BACL</name>
<dbReference type="Pfam" id="PF05685">
    <property type="entry name" value="Uma2"/>
    <property type="match status" value="1"/>
</dbReference>